<name>A0A7D9H3A7_9GAMM</name>
<evidence type="ECO:0000313" key="1">
    <source>
        <dbReference type="EMBL" id="VUX55304.1"/>
    </source>
</evidence>
<organism evidence="1">
    <name type="scientific">uncultured Woeseiaceae bacterium</name>
    <dbReference type="NCBI Taxonomy" id="1983305"/>
    <lineage>
        <taxon>Bacteria</taxon>
        <taxon>Pseudomonadati</taxon>
        <taxon>Pseudomonadota</taxon>
        <taxon>Gammaproteobacteria</taxon>
        <taxon>Woeseiales</taxon>
        <taxon>Woeseiaceae</taxon>
        <taxon>environmental samples</taxon>
    </lineage>
</organism>
<accession>A0A7D9H3A7</accession>
<dbReference type="AlphaFoldDB" id="A0A7D9H3A7"/>
<protein>
    <submittedName>
        <fullName evidence="1">Uncharacterized protein</fullName>
    </submittedName>
</protein>
<gene>
    <name evidence="1" type="ORF">JTBM06_V1_10026</name>
</gene>
<sequence>MNLYSDIEEVARGLELSVEHVIRHAAAGNLPIIVFATEWEIVSSNGDNGIVDGAVTLTTADLTLAMNADFVHIRTVKVDDGEELTLSNPVDVVRGKLFVSAEGRRQFELYLGCDRETEGPHIPTDPDSGYPIELLAANNAVDALYERNTLDPSRPHKEQIIAWLEEEYGEKLKEAARKRIATMINKKKHSGRPRK</sequence>
<proteinExistence type="predicted"/>
<dbReference type="EMBL" id="LR633967">
    <property type="protein sequence ID" value="VUX55304.1"/>
    <property type="molecule type" value="Genomic_DNA"/>
</dbReference>
<reference evidence="1" key="1">
    <citation type="submission" date="2019-07" db="EMBL/GenBank/DDBJ databases">
        <authorList>
            <person name="Weber M."/>
            <person name="Kostadinov I."/>
            <person name="Kostadinov D I."/>
        </authorList>
    </citation>
    <scope>NUCLEOTIDE SEQUENCE</scope>
    <source>
        <strain evidence="1">Gfbio:sag-sample-m06:053724c1-46a9-4a36-b237-ea2bf867836b</strain>
    </source>
</reference>